<evidence type="ECO:0000313" key="1">
    <source>
        <dbReference type="EMBL" id="RMX57317.1"/>
    </source>
</evidence>
<dbReference type="AlphaFoldDB" id="A0A3M6UUN8"/>
<dbReference type="Proteomes" id="UP000275408">
    <property type="component" value="Unassembled WGS sequence"/>
</dbReference>
<organism evidence="1 2">
    <name type="scientific">Pocillopora damicornis</name>
    <name type="common">Cauliflower coral</name>
    <name type="synonym">Millepora damicornis</name>
    <dbReference type="NCBI Taxonomy" id="46731"/>
    <lineage>
        <taxon>Eukaryota</taxon>
        <taxon>Metazoa</taxon>
        <taxon>Cnidaria</taxon>
        <taxon>Anthozoa</taxon>
        <taxon>Hexacorallia</taxon>
        <taxon>Scleractinia</taxon>
        <taxon>Astrocoeniina</taxon>
        <taxon>Pocilloporidae</taxon>
        <taxon>Pocillopora</taxon>
    </lineage>
</organism>
<keyword evidence="2" id="KW-1185">Reference proteome</keyword>
<proteinExistence type="predicted"/>
<sequence>MACQGFCHSFLSSRSLTMPMHNERPLLEKEIKMTCCASGQSRSAPGGVWVQGGGIEIPCVYEIGVKKGIKSLRKELRDKLIQLVQTTDNTI</sequence>
<evidence type="ECO:0000313" key="2">
    <source>
        <dbReference type="Proteomes" id="UP000275408"/>
    </source>
</evidence>
<accession>A0A3M6UUN8</accession>
<gene>
    <name evidence="1" type="ORF">pdam_00021308</name>
</gene>
<name>A0A3M6UUN8_POCDA</name>
<dbReference type="EMBL" id="RCHS01000680">
    <property type="protein sequence ID" value="RMX57317.1"/>
    <property type="molecule type" value="Genomic_DNA"/>
</dbReference>
<reference evidence="1 2" key="1">
    <citation type="journal article" date="2018" name="Sci. Rep.">
        <title>Comparative analysis of the Pocillopora damicornis genome highlights role of immune system in coral evolution.</title>
        <authorList>
            <person name="Cunning R."/>
            <person name="Bay R.A."/>
            <person name="Gillette P."/>
            <person name="Baker A.C."/>
            <person name="Traylor-Knowles N."/>
        </authorList>
    </citation>
    <scope>NUCLEOTIDE SEQUENCE [LARGE SCALE GENOMIC DNA]</scope>
    <source>
        <strain evidence="1">RSMAS</strain>
        <tissue evidence="1">Whole animal</tissue>
    </source>
</reference>
<protein>
    <submittedName>
        <fullName evidence="1">Uncharacterized protein</fullName>
    </submittedName>
</protein>
<comment type="caution">
    <text evidence="1">The sequence shown here is derived from an EMBL/GenBank/DDBJ whole genome shotgun (WGS) entry which is preliminary data.</text>
</comment>